<dbReference type="InterPro" id="IPR038973">
    <property type="entry name" value="MutL/Mlh/Pms-like"/>
</dbReference>
<evidence type="ECO:0000313" key="7">
    <source>
        <dbReference type="EMBL" id="EFM64767.1"/>
    </source>
</evidence>
<dbReference type="PANTHER" id="PTHR10073">
    <property type="entry name" value="DNA MISMATCH REPAIR PROTEIN MLH, PMS, MUTL"/>
    <property type="match status" value="1"/>
</dbReference>
<proteinExistence type="inferred from homology"/>
<dbReference type="SMART" id="SM00853">
    <property type="entry name" value="MutL_C"/>
    <property type="match status" value="1"/>
</dbReference>
<accession>E0E301</accession>
<dbReference type="NCBIfam" id="TIGR00585">
    <property type="entry name" value="mutl"/>
    <property type="match status" value="1"/>
</dbReference>
<dbReference type="STRING" id="596315.HMPREF0634_1140"/>
<dbReference type="InterPro" id="IPR014762">
    <property type="entry name" value="DNA_mismatch_repair_CS"/>
</dbReference>
<dbReference type="HAMAP" id="MF_00149">
    <property type="entry name" value="DNA_mis_repair"/>
    <property type="match status" value="1"/>
</dbReference>
<comment type="similarity">
    <text evidence="1 4">Belongs to the DNA mismatch repair MutL/HexB family.</text>
</comment>
<dbReference type="CDD" id="cd00782">
    <property type="entry name" value="MutL_Trans"/>
    <property type="match status" value="1"/>
</dbReference>
<dbReference type="InterPro" id="IPR013507">
    <property type="entry name" value="DNA_mismatch_S5_2-like"/>
</dbReference>
<keyword evidence="2 4" id="KW-0227">DNA damage</keyword>
<dbReference type="AlphaFoldDB" id="E0E301"/>
<dbReference type="InterPro" id="IPR014790">
    <property type="entry name" value="MutL_C"/>
</dbReference>
<dbReference type="PANTHER" id="PTHR10073:SF12">
    <property type="entry name" value="DNA MISMATCH REPAIR PROTEIN MLH1"/>
    <property type="match status" value="1"/>
</dbReference>
<gene>
    <name evidence="4 7" type="primary">mutL</name>
    <name evidence="7" type="ORF">HMPREF0634_1140</name>
</gene>
<dbReference type="GO" id="GO:0016887">
    <property type="term" value="F:ATP hydrolysis activity"/>
    <property type="evidence" value="ECO:0007669"/>
    <property type="project" value="InterPro"/>
</dbReference>
<feature type="domain" description="MutL C-terminal dimerisation" evidence="5">
    <location>
        <begin position="496"/>
        <end position="642"/>
    </location>
</feature>
<dbReference type="Gene3D" id="3.30.1370.100">
    <property type="entry name" value="MutL, C-terminal domain, regulatory subdomain"/>
    <property type="match status" value="1"/>
</dbReference>
<feature type="domain" description="DNA mismatch repair protein S5" evidence="6">
    <location>
        <begin position="209"/>
        <end position="327"/>
    </location>
</feature>
<dbReference type="PROSITE" id="PS00058">
    <property type="entry name" value="DNA_MISMATCH_REPAIR_1"/>
    <property type="match status" value="1"/>
</dbReference>
<dbReference type="InterPro" id="IPR020667">
    <property type="entry name" value="DNA_mismatch_repair_MutL"/>
</dbReference>
<dbReference type="InterPro" id="IPR037198">
    <property type="entry name" value="MutL_C_sf"/>
</dbReference>
<dbReference type="Gene3D" id="3.30.1540.20">
    <property type="entry name" value="MutL, C-terminal domain, dimerisation subdomain"/>
    <property type="match status" value="1"/>
</dbReference>
<comment type="function">
    <text evidence="4">This protein is involved in the repair of mismatches in DNA. It is required for dam-dependent methyl-directed DNA mismatch repair. May act as a 'molecular matchmaker', a protein that promotes the formation of a stable complex between two or more DNA-binding proteins in an ATP-dependent manner without itself being part of a final effector complex.</text>
</comment>
<dbReference type="InterPro" id="IPR014721">
    <property type="entry name" value="Ribsml_uS5_D2-typ_fold_subgr"/>
</dbReference>
<evidence type="ECO:0000259" key="5">
    <source>
        <dbReference type="SMART" id="SM00853"/>
    </source>
</evidence>
<dbReference type="OrthoDB" id="9763467at2"/>
<dbReference type="FunFam" id="3.30.565.10:FF:000003">
    <property type="entry name" value="DNA mismatch repair endonuclease MutL"/>
    <property type="match status" value="1"/>
</dbReference>
<dbReference type="RefSeq" id="WP_007789434.1">
    <property type="nucleotide sequence ID" value="NZ_ADGQ01000050.1"/>
</dbReference>
<dbReference type="GO" id="GO:0140664">
    <property type="term" value="F:ATP-dependent DNA damage sensor activity"/>
    <property type="evidence" value="ECO:0007669"/>
    <property type="project" value="InterPro"/>
</dbReference>
<dbReference type="GO" id="GO:0030983">
    <property type="term" value="F:mismatched DNA binding"/>
    <property type="evidence" value="ECO:0007669"/>
    <property type="project" value="InterPro"/>
</dbReference>
<dbReference type="GO" id="GO:0006298">
    <property type="term" value="P:mismatch repair"/>
    <property type="evidence" value="ECO:0007669"/>
    <property type="project" value="UniProtKB-UniRule"/>
</dbReference>
<dbReference type="SUPFAM" id="SSF54211">
    <property type="entry name" value="Ribosomal protein S5 domain 2-like"/>
    <property type="match status" value="1"/>
</dbReference>
<dbReference type="Proteomes" id="UP000003244">
    <property type="component" value="Unassembled WGS sequence"/>
</dbReference>
<evidence type="ECO:0000256" key="4">
    <source>
        <dbReference type="HAMAP-Rule" id="MF_00149"/>
    </source>
</evidence>
<reference evidence="7 8" key="1">
    <citation type="submission" date="2010-08" db="EMBL/GenBank/DDBJ databases">
        <authorList>
            <person name="Harkins D.M."/>
            <person name="Madupu R."/>
            <person name="Durkin A.S."/>
            <person name="Torralba M."/>
            <person name="Methe B."/>
            <person name="Sutton G.G."/>
            <person name="Nelson K.E."/>
        </authorList>
    </citation>
    <scope>NUCLEOTIDE SEQUENCE [LARGE SCALE GENOMIC DNA]</scope>
    <source>
        <strain evidence="7 8">DSM 17678</strain>
    </source>
</reference>
<dbReference type="Pfam" id="PF13589">
    <property type="entry name" value="HATPase_c_3"/>
    <property type="match status" value="1"/>
</dbReference>
<dbReference type="GO" id="GO:0005524">
    <property type="term" value="F:ATP binding"/>
    <property type="evidence" value="ECO:0007669"/>
    <property type="project" value="InterPro"/>
</dbReference>
<dbReference type="SMART" id="SM01340">
    <property type="entry name" value="DNA_mis_repair"/>
    <property type="match status" value="1"/>
</dbReference>
<dbReference type="EMBL" id="ADGQ01000050">
    <property type="protein sequence ID" value="EFM64767.1"/>
    <property type="molecule type" value="Genomic_DNA"/>
</dbReference>
<dbReference type="SUPFAM" id="SSF55874">
    <property type="entry name" value="ATPase domain of HSP90 chaperone/DNA topoisomerase II/histidine kinase"/>
    <property type="match status" value="1"/>
</dbReference>
<dbReference type="Gene3D" id="3.30.230.10">
    <property type="match status" value="1"/>
</dbReference>
<dbReference type="InterPro" id="IPR020568">
    <property type="entry name" value="Ribosomal_Su5_D2-typ_SF"/>
</dbReference>
<dbReference type="InterPro" id="IPR002099">
    <property type="entry name" value="MutL/Mlh/PMS"/>
</dbReference>
<dbReference type="Pfam" id="PF08676">
    <property type="entry name" value="MutL_C"/>
    <property type="match status" value="1"/>
</dbReference>
<dbReference type="Pfam" id="PF01119">
    <property type="entry name" value="DNA_mis_repair"/>
    <property type="match status" value="1"/>
</dbReference>
<evidence type="ECO:0000259" key="6">
    <source>
        <dbReference type="SMART" id="SM01340"/>
    </source>
</evidence>
<dbReference type="InterPro" id="IPR036890">
    <property type="entry name" value="HATPase_C_sf"/>
</dbReference>
<comment type="caution">
    <text evidence="7">The sequence shown here is derived from an EMBL/GenBank/DDBJ whole genome shotgun (WGS) entry which is preliminary data.</text>
</comment>
<evidence type="ECO:0000313" key="8">
    <source>
        <dbReference type="Proteomes" id="UP000003244"/>
    </source>
</evidence>
<dbReference type="GeneID" id="84800634"/>
<evidence type="ECO:0000256" key="1">
    <source>
        <dbReference type="ARBA" id="ARBA00006082"/>
    </source>
</evidence>
<evidence type="ECO:0000256" key="3">
    <source>
        <dbReference type="ARBA" id="ARBA00023204"/>
    </source>
</evidence>
<evidence type="ECO:0000256" key="2">
    <source>
        <dbReference type="ARBA" id="ARBA00022763"/>
    </source>
</evidence>
<protein>
    <recommendedName>
        <fullName evidence="4">DNA mismatch repair protein MutL</fullName>
    </recommendedName>
</protein>
<dbReference type="SUPFAM" id="SSF118116">
    <property type="entry name" value="DNA mismatch repair protein MutL"/>
    <property type="match status" value="1"/>
</dbReference>
<dbReference type="InterPro" id="IPR042121">
    <property type="entry name" value="MutL_C_regsub"/>
</dbReference>
<dbReference type="InterPro" id="IPR042120">
    <property type="entry name" value="MutL_C_dimsub"/>
</dbReference>
<organism evidence="7 8">
    <name type="scientific">Peptostreptococcus stomatis DSM 17678</name>
    <dbReference type="NCBI Taxonomy" id="596315"/>
    <lineage>
        <taxon>Bacteria</taxon>
        <taxon>Bacillati</taxon>
        <taxon>Bacillota</taxon>
        <taxon>Clostridia</taxon>
        <taxon>Peptostreptococcales</taxon>
        <taxon>Peptostreptococcaceae</taxon>
        <taxon>Peptostreptococcus</taxon>
    </lineage>
</organism>
<sequence>MTRINILDDSTINKIAAGEVIERPSSIIKEVVENSLDAGAKNITIQIENAGKDMIKVIDDGAGIEADDINKAFLRHATSKIRRAEDLSNLHSLGFRGEALASIAAISKVDMVTKTEDALMGTRILINGGKIESKNPIGANRGTQLIVKDLFYNVPARRKFLKSNHAEIINITDLVNKLAIGNPGVSIKYINNGKTIFETIGDSNLYNAIRMIYGKDTSDHLIKIDYQSSYYKIDGYIANNNVYRSNRNNQLIFINGRYVKSPNIMNAINSAYKDIIPINKYPVYFINLEIDPGKIDVNIHPSKLEVKFDNEGPILEDLGDYVRGTLLKNSLIGRYRSKDRPAKTYESNETFRSFDSFSYSKNEQKENSDLVRENGKSAFISEDDSGKPGHIDCKNSIQEVGDKVASYPDKGLARADQVVSLEDLKSLEDLGLDRLGQDGKNSSLKKLDQTPSDLDNKQLDLKVSQGAHIQNKGQDQQLSFMEGATSTRPEFEGLNYIGIVFNTYILFSKSDQLYMMDQHAAHERVRFEMYMKSFKSDSIRIQYLLDPIIMDLSPTDMEVAIRNIDLFERYGFIVEAFGHKNISVRGLPNTFGRPESEKFIYELIDKFLDLDKSSKRDSIYDSKYDQIAEMACKSAIKANDKLDYNEVMALLESLKKCDNPYTCPHGRPVMVSMTKYDIEKMFKRKM</sequence>
<dbReference type="eggNOG" id="COG0323">
    <property type="taxonomic scope" value="Bacteria"/>
</dbReference>
<name>E0E301_9FIRM</name>
<dbReference type="GO" id="GO:0032300">
    <property type="term" value="C:mismatch repair complex"/>
    <property type="evidence" value="ECO:0007669"/>
    <property type="project" value="InterPro"/>
</dbReference>
<keyword evidence="8" id="KW-1185">Reference proteome</keyword>
<dbReference type="CDD" id="cd16926">
    <property type="entry name" value="HATPase_MutL-MLH-PMS-like"/>
    <property type="match status" value="1"/>
</dbReference>
<dbReference type="Gene3D" id="3.30.565.10">
    <property type="entry name" value="Histidine kinase-like ATPase, C-terminal domain"/>
    <property type="match status" value="1"/>
</dbReference>
<keyword evidence="3 4" id="KW-0234">DNA repair</keyword>